<dbReference type="PANTHER" id="PTHR47652">
    <property type="entry name" value="MITOCHONDRIAL IMPORT INNER MEMBRANE TRANSLOCASE SUBUNIT TIM44"/>
    <property type="match status" value="1"/>
</dbReference>
<feature type="compositionally biased region" description="Basic and acidic residues" evidence="1">
    <location>
        <begin position="19"/>
        <end position="28"/>
    </location>
</feature>
<proteinExistence type="predicted"/>
<protein>
    <submittedName>
        <fullName evidence="2">Uncharacterized protein</fullName>
    </submittedName>
</protein>
<keyword evidence="3" id="KW-1185">Reference proteome</keyword>
<evidence type="ECO:0000313" key="2">
    <source>
        <dbReference type="EMBL" id="KAI5356052.1"/>
    </source>
</evidence>
<evidence type="ECO:0000256" key="1">
    <source>
        <dbReference type="SAM" id="MobiDB-lite"/>
    </source>
</evidence>
<reference evidence="2 3" key="1">
    <citation type="journal article" date="2022" name="G3 (Bethesda)">
        <title>Whole-genome sequence and methylome profiling of the almond [Prunus dulcis (Mill.) D.A. Webb] cultivar 'Nonpareil'.</title>
        <authorList>
            <person name="D'Amico-Willman K.M."/>
            <person name="Ouma W.Z."/>
            <person name="Meulia T."/>
            <person name="Sideli G.M."/>
            <person name="Gradziel T.M."/>
            <person name="Fresnedo-Ramirez J."/>
        </authorList>
    </citation>
    <scope>NUCLEOTIDE SEQUENCE [LARGE SCALE GENOMIC DNA]</scope>
    <source>
        <strain evidence="2">Clone GOH B32 T37-40</strain>
    </source>
</reference>
<organism evidence="2 3">
    <name type="scientific">Prunus dulcis</name>
    <name type="common">Almond</name>
    <name type="synonym">Amygdalus dulcis</name>
    <dbReference type="NCBI Taxonomy" id="3755"/>
    <lineage>
        <taxon>Eukaryota</taxon>
        <taxon>Viridiplantae</taxon>
        <taxon>Streptophyta</taxon>
        <taxon>Embryophyta</taxon>
        <taxon>Tracheophyta</taxon>
        <taxon>Spermatophyta</taxon>
        <taxon>Magnoliopsida</taxon>
        <taxon>eudicotyledons</taxon>
        <taxon>Gunneridae</taxon>
        <taxon>Pentapetalae</taxon>
        <taxon>rosids</taxon>
        <taxon>fabids</taxon>
        <taxon>Rosales</taxon>
        <taxon>Rosaceae</taxon>
        <taxon>Amygdaloideae</taxon>
        <taxon>Amygdaleae</taxon>
        <taxon>Prunus</taxon>
    </lineage>
</organism>
<gene>
    <name evidence="2" type="ORF">L3X38_008947</name>
</gene>
<dbReference type="Proteomes" id="UP001054821">
    <property type="component" value="Chromosome 1"/>
</dbReference>
<dbReference type="EMBL" id="JAJFAZ020000001">
    <property type="protein sequence ID" value="KAI5356052.1"/>
    <property type="molecule type" value="Genomic_DNA"/>
</dbReference>
<feature type="compositionally biased region" description="Basic and acidic residues" evidence="1">
    <location>
        <begin position="57"/>
        <end position="72"/>
    </location>
</feature>
<evidence type="ECO:0000313" key="3">
    <source>
        <dbReference type="Proteomes" id="UP001054821"/>
    </source>
</evidence>
<feature type="compositionally biased region" description="Polar residues" evidence="1">
    <location>
        <begin position="32"/>
        <end position="43"/>
    </location>
</feature>
<dbReference type="PANTHER" id="PTHR47652:SF3">
    <property type="entry name" value="MITOCHONDRIAL IMPORT INNER MEMBRANE TRANSLOCASE SUBUNIT TIM44"/>
    <property type="match status" value="1"/>
</dbReference>
<name>A0AAD4ZXG2_PRUDU</name>
<sequence length="110" mass="12902">MLYLEPRSTKVMFERMKMEKEEGRERVHVGTRVSSEAEQQRNTAEVEPTTPVASQVTERREQEVAQADTDRLDEMRERLKKLNSYSSLLNVMSLMSLSWHLVYLAQRLLS</sequence>
<dbReference type="AlphaFoldDB" id="A0AAD4ZXG2"/>
<comment type="caution">
    <text evidence="2">The sequence shown here is derived from an EMBL/GenBank/DDBJ whole genome shotgun (WGS) entry which is preliminary data.</text>
</comment>
<feature type="region of interest" description="Disordered" evidence="1">
    <location>
        <begin position="19"/>
        <end position="72"/>
    </location>
</feature>
<accession>A0AAD4ZXG2</accession>